<gene>
    <name evidence="5" type="ORF">CIK91_03155</name>
</gene>
<dbReference type="Proteomes" id="UP000216189">
    <property type="component" value="Unassembled WGS sequence"/>
</dbReference>
<keyword evidence="3" id="KW-0472">Membrane</keyword>
<evidence type="ECO:0000256" key="2">
    <source>
        <dbReference type="ARBA" id="ARBA00022801"/>
    </source>
</evidence>
<dbReference type="EMBL" id="NPJF01000023">
    <property type="protein sequence ID" value="OYP56331.1"/>
    <property type="molecule type" value="Genomic_DNA"/>
</dbReference>
<dbReference type="SUPFAM" id="SSF56300">
    <property type="entry name" value="Metallo-dependent phosphatases"/>
    <property type="match status" value="1"/>
</dbReference>
<evidence type="ECO:0000256" key="3">
    <source>
        <dbReference type="SAM" id="Phobius"/>
    </source>
</evidence>
<dbReference type="PANTHER" id="PTHR31302">
    <property type="entry name" value="TRANSMEMBRANE PROTEIN WITH METALLOPHOSPHOESTERASE DOMAIN-RELATED"/>
    <property type="match status" value="1"/>
</dbReference>
<keyword evidence="3" id="KW-1133">Transmembrane helix</keyword>
<dbReference type="InterPro" id="IPR029052">
    <property type="entry name" value="Metallo-depent_PP-like"/>
</dbReference>
<evidence type="ECO:0000313" key="5">
    <source>
        <dbReference type="EMBL" id="OYP56331.1"/>
    </source>
</evidence>
<dbReference type="Pfam" id="PF00149">
    <property type="entry name" value="Metallophos"/>
    <property type="match status" value="1"/>
</dbReference>
<keyword evidence="6" id="KW-1185">Reference proteome</keyword>
<dbReference type="Gene3D" id="3.60.21.10">
    <property type="match status" value="1"/>
</dbReference>
<keyword evidence="3" id="KW-0812">Transmembrane</keyword>
<name>A0ABX4EKT1_SEGBR</name>
<reference evidence="5 6" key="1">
    <citation type="submission" date="2017-08" db="EMBL/GenBank/DDBJ databases">
        <title>Comparative genomics of non-oral Prevotella species.</title>
        <authorList>
            <person name="Accetto T."/>
            <person name="Nograsek B."/>
            <person name="Avgustin G."/>
        </authorList>
    </citation>
    <scope>NUCLEOTIDE SEQUENCE [LARGE SCALE GENOMIC DNA]</scope>
    <source>
        <strain evidence="5 6">TC1-1</strain>
    </source>
</reference>
<evidence type="ECO:0000313" key="6">
    <source>
        <dbReference type="Proteomes" id="UP000216189"/>
    </source>
</evidence>
<organism evidence="5 6">
    <name type="scientific">Segatella bryantii</name>
    <name type="common">Prevotella bryantii</name>
    <dbReference type="NCBI Taxonomy" id="77095"/>
    <lineage>
        <taxon>Bacteria</taxon>
        <taxon>Pseudomonadati</taxon>
        <taxon>Bacteroidota</taxon>
        <taxon>Bacteroidia</taxon>
        <taxon>Bacteroidales</taxon>
        <taxon>Prevotellaceae</taxon>
        <taxon>Segatella</taxon>
    </lineage>
</organism>
<dbReference type="RefSeq" id="WP_027452972.1">
    <property type="nucleotide sequence ID" value="NZ_CP091801.1"/>
</dbReference>
<evidence type="ECO:0000259" key="4">
    <source>
        <dbReference type="Pfam" id="PF00149"/>
    </source>
</evidence>
<dbReference type="PANTHER" id="PTHR31302:SF31">
    <property type="entry name" value="PHOSPHODIESTERASE YAEI"/>
    <property type="match status" value="1"/>
</dbReference>
<feature type="domain" description="Calcineurin-like phosphoesterase" evidence="4">
    <location>
        <begin position="151"/>
        <end position="338"/>
    </location>
</feature>
<proteinExistence type="predicted"/>
<comment type="caution">
    <text evidence="5">The sequence shown here is derived from an EMBL/GenBank/DDBJ whole genome shotgun (WGS) entry which is preliminary data.</text>
</comment>
<keyword evidence="2" id="KW-0378">Hydrolase</keyword>
<dbReference type="InterPro" id="IPR051158">
    <property type="entry name" value="Metallophosphoesterase_sf"/>
</dbReference>
<protein>
    <recommendedName>
        <fullName evidence="4">Calcineurin-like phosphoesterase domain-containing protein</fullName>
    </recommendedName>
</protein>
<feature type="transmembrane region" description="Helical" evidence="3">
    <location>
        <begin position="66"/>
        <end position="92"/>
    </location>
</feature>
<evidence type="ECO:0000256" key="1">
    <source>
        <dbReference type="ARBA" id="ARBA00022723"/>
    </source>
</evidence>
<feature type="transmembrane region" description="Helical" evidence="3">
    <location>
        <begin position="6"/>
        <end position="25"/>
    </location>
</feature>
<feature type="transmembrane region" description="Helical" evidence="3">
    <location>
        <begin position="37"/>
        <end position="60"/>
    </location>
</feature>
<accession>A0ABX4EKT1</accession>
<dbReference type="InterPro" id="IPR004843">
    <property type="entry name" value="Calcineurin-like_PHP"/>
</dbReference>
<feature type="transmembrane region" description="Helical" evidence="3">
    <location>
        <begin position="104"/>
        <end position="124"/>
    </location>
</feature>
<keyword evidence="1" id="KW-0479">Metal-binding</keyword>
<sequence length="397" mass="45464">MIAKIFIPILLMIVFSDLYYDMHYLRYRKGMSGWKRLLWWMPGILMIAYTIGLASIKAFAPQDVRWLNVYLFLVGILLVPKFVMAVCSFLGWQHCKFHHTQKNRGNLIGPVLAVVAAGAFLYGLTIGPRRLEVKHIDLYFEQLPASFEGYKIVHFSDSHVGTFNHNMDNCLRRDIDSIKAQHADLIVFTGDLQNVAPEEITYHSDWYKELTNGGHTKVMSIMGNHDYSDYMRGPRKEMDARVQKHEALQRSLGWDLLLNEHRIIKRGKDSLFIAGEEWEAKEADDTTNYVNRVKTYAGIPQQAFVITLQHNPLYWEEHLVHGQGIPVPQLTLSGHTHAGQISLFGMRPTMLSYKEDYGLHQLEGKYLYVTAGLGGLVPIRLGTTPEIAVITLHRLKK</sequence>